<dbReference type="Pfam" id="PF01844">
    <property type="entry name" value="HNH"/>
    <property type="match status" value="1"/>
</dbReference>
<dbReference type="GO" id="GO:0003676">
    <property type="term" value="F:nucleic acid binding"/>
    <property type="evidence" value="ECO:0007669"/>
    <property type="project" value="InterPro"/>
</dbReference>
<name>A0A849A1K5_9ACTN</name>
<accession>A0A849A1K5</accession>
<dbReference type="SMART" id="SM00507">
    <property type="entry name" value="HNHc"/>
    <property type="match status" value="1"/>
</dbReference>
<evidence type="ECO:0000259" key="3">
    <source>
        <dbReference type="SMART" id="SM00507"/>
    </source>
</evidence>
<dbReference type="RefSeq" id="WP_171198131.1">
    <property type="nucleotide sequence ID" value="NZ_JABEND010000001.1"/>
</dbReference>
<evidence type="ECO:0000256" key="2">
    <source>
        <dbReference type="SAM" id="MobiDB-lite"/>
    </source>
</evidence>
<gene>
    <name evidence="4" type="ORF">HKD39_01985</name>
</gene>
<dbReference type="GO" id="GO:0004519">
    <property type="term" value="F:endonuclease activity"/>
    <property type="evidence" value="ECO:0007669"/>
    <property type="project" value="InterPro"/>
</dbReference>
<comment type="similarity">
    <text evidence="1">Belongs to the Rv1128c/1148c/1588c/1702c/1945/3466 family.</text>
</comment>
<dbReference type="Gene3D" id="1.10.30.50">
    <property type="match status" value="1"/>
</dbReference>
<dbReference type="AlphaFoldDB" id="A0A849A1K5"/>
<sequence>MDSLAARQRLINHLQAQQSADMALLAGNYPGLREFLSMEVAAALSISEQAVDGQLETAESVARRLPATWRAWDRGELDIAKVRYLDEHTQHLSVAELAAVEERVLPRASGQRMPAFRTAVRRAVLSINPESAEEHHQQAVEKRHIAVEGCAHGMALLTYYAPAQDVTMVWEVLTGVAAAARTPEDDRTLAQRRADALAALCSGVLDHGLPDGSRLSKRRCQRARLVVTMPVSVLTGSSDVCDLGRYGPITALQALQIADADANLQRLVCDPVSGVLVDASPVDKYRPPGWLAEQIEARDQTCMAPGCSQPAFRTEVDHCVPFSKGGKTDAANLGLLCKHHHRSKDGGGWFLERLPDGTFRWTSPLGRVHDRAPTRWWHQPEADAGATQFIDATPGDGNLRCPPAATGEPSVAAQAQAQAQDEDSRPSDSDDPPF</sequence>
<evidence type="ECO:0000313" key="4">
    <source>
        <dbReference type="EMBL" id="NNG34509.1"/>
    </source>
</evidence>
<dbReference type="GO" id="GO:0008270">
    <property type="term" value="F:zinc ion binding"/>
    <property type="evidence" value="ECO:0007669"/>
    <property type="project" value="InterPro"/>
</dbReference>
<protein>
    <submittedName>
        <fullName evidence="4">DUF222 domain-containing protein</fullName>
    </submittedName>
</protein>
<dbReference type="InterPro" id="IPR003615">
    <property type="entry name" value="HNH_nuc"/>
</dbReference>
<dbReference type="InterPro" id="IPR002711">
    <property type="entry name" value="HNH"/>
</dbReference>
<dbReference type="CDD" id="cd00085">
    <property type="entry name" value="HNHc"/>
    <property type="match status" value="1"/>
</dbReference>
<dbReference type="Pfam" id="PF02720">
    <property type="entry name" value="DUF222"/>
    <property type="match status" value="1"/>
</dbReference>
<feature type="region of interest" description="Disordered" evidence="2">
    <location>
        <begin position="388"/>
        <end position="434"/>
    </location>
</feature>
<dbReference type="EMBL" id="JABEND010000001">
    <property type="protein sequence ID" value="NNG34509.1"/>
    <property type="molecule type" value="Genomic_DNA"/>
</dbReference>
<feature type="domain" description="HNH nuclease" evidence="3">
    <location>
        <begin position="290"/>
        <end position="342"/>
    </location>
</feature>
<comment type="caution">
    <text evidence="4">The sequence shown here is derived from an EMBL/GenBank/DDBJ whole genome shotgun (WGS) entry which is preliminary data.</text>
</comment>
<dbReference type="InterPro" id="IPR003870">
    <property type="entry name" value="DUF222"/>
</dbReference>
<keyword evidence="5" id="KW-1185">Reference proteome</keyword>
<proteinExistence type="inferred from homology"/>
<reference evidence="4 5" key="1">
    <citation type="submission" date="2020-05" db="EMBL/GenBank/DDBJ databases">
        <title>Nakamurella sp. DB0629 isolated from air conditioner.</title>
        <authorList>
            <person name="Kim D.H."/>
            <person name="Kim D.-U."/>
        </authorList>
    </citation>
    <scope>NUCLEOTIDE SEQUENCE [LARGE SCALE GENOMIC DNA]</scope>
    <source>
        <strain evidence="4 5">DB0629</strain>
    </source>
</reference>
<evidence type="ECO:0000256" key="1">
    <source>
        <dbReference type="ARBA" id="ARBA00023450"/>
    </source>
</evidence>
<organism evidence="4 5">
    <name type="scientific">Nakamurella aerolata</name>
    <dbReference type="NCBI Taxonomy" id="1656892"/>
    <lineage>
        <taxon>Bacteria</taxon>
        <taxon>Bacillati</taxon>
        <taxon>Actinomycetota</taxon>
        <taxon>Actinomycetes</taxon>
        <taxon>Nakamurellales</taxon>
        <taxon>Nakamurellaceae</taxon>
        <taxon>Nakamurella</taxon>
    </lineage>
</organism>
<evidence type="ECO:0000313" key="5">
    <source>
        <dbReference type="Proteomes" id="UP000562984"/>
    </source>
</evidence>
<dbReference type="Proteomes" id="UP000562984">
    <property type="component" value="Unassembled WGS sequence"/>
</dbReference>